<dbReference type="EMBL" id="CM020619">
    <property type="protein sequence ID" value="KAK1864061.1"/>
    <property type="molecule type" value="Genomic_DNA"/>
</dbReference>
<name>A0ACC3C195_PYRYE</name>
<keyword evidence="2" id="KW-1185">Reference proteome</keyword>
<gene>
    <name evidence="1" type="ORF">I4F81_006611</name>
</gene>
<evidence type="ECO:0000313" key="2">
    <source>
        <dbReference type="Proteomes" id="UP000798662"/>
    </source>
</evidence>
<accession>A0ACC3C195</accession>
<reference evidence="1" key="1">
    <citation type="submission" date="2019-11" db="EMBL/GenBank/DDBJ databases">
        <title>Nori genome reveals adaptations in red seaweeds to the harsh intertidal environment.</title>
        <authorList>
            <person name="Wang D."/>
            <person name="Mao Y."/>
        </authorList>
    </citation>
    <scope>NUCLEOTIDE SEQUENCE</scope>
    <source>
        <tissue evidence="1">Gametophyte</tissue>
    </source>
</reference>
<sequence length="342" mass="32754">MDVAAFAPPGGWARVGSGAPPPPCRLVRVGGRPPLAAARRPAPPPPAAATGWYASAAAAGAGPPPAAAAPPAASPAAPPPPTATASLATPPATWAAATTAGAAKAASPTVKALLLAVAGGAYIALGGLLALSVGGACPGLAAANPGLAKLLFGVVGLPAGLTLVLVTGAELFTGNVAVVGAAALAGRVGWGRLARSWAVAYAGNFLGSLAVVALVAAAGTLTGPAAATAVAVAGTKAGLAFWPAFWRGVGCNWLVCLAVWMAAGARDFGGKAGATLVTVPAFVAMGFEHSVANMFFIPMGMALGAPVGLRALLLGNLLPVTLGNIVGGLVLVAGLAWAAHGR</sequence>
<dbReference type="Proteomes" id="UP000798662">
    <property type="component" value="Chromosome 2"/>
</dbReference>
<organism evidence="1 2">
    <name type="scientific">Pyropia yezoensis</name>
    <name type="common">Susabi-nori</name>
    <name type="synonym">Porphyra yezoensis</name>
    <dbReference type="NCBI Taxonomy" id="2788"/>
    <lineage>
        <taxon>Eukaryota</taxon>
        <taxon>Rhodophyta</taxon>
        <taxon>Bangiophyceae</taxon>
        <taxon>Bangiales</taxon>
        <taxon>Bangiaceae</taxon>
        <taxon>Pyropia</taxon>
    </lineage>
</organism>
<comment type="caution">
    <text evidence="1">The sequence shown here is derived from an EMBL/GenBank/DDBJ whole genome shotgun (WGS) entry which is preliminary data.</text>
</comment>
<proteinExistence type="predicted"/>
<evidence type="ECO:0000313" key="1">
    <source>
        <dbReference type="EMBL" id="KAK1864061.1"/>
    </source>
</evidence>
<protein>
    <submittedName>
        <fullName evidence="1">Uncharacterized protein</fullName>
    </submittedName>
</protein>